<dbReference type="Gene3D" id="2.60.40.4070">
    <property type="match status" value="1"/>
</dbReference>
<accession>A0ABT5VWJ9</accession>
<dbReference type="InterPro" id="IPR048954">
    <property type="entry name" value="PorZ_N"/>
</dbReference>
<protein>
    <submittedName>
        <fullName evidence="2">T9SS type A sorting domain-containing protein</fullName>
    </submittedName>
</protein>
<reference evidence="2 3" key="1">
    <citation type="submission" date="2022-01" db="EMBL/GenBank/DDBJ databases">
        <title>Labilibaculum sp. nov, a marine bacterium isolated from Antarctica.</title>
        <authorList>
            <person name="Dai W."/>
        </authorList>
    </citation>
    <scope>NUCLEOTIDE SEQUENCE [LARGE SCALE GENOMIC DNA]</scope>
    <source>
        <strain evidence="2 3">DW002</strain>
    </source>
</reference>
<dbReference type="InterPro" id="IPR011110">
    <property type="entry name" value="Reg_prop"/>
</dbReference>
<feature type="domain" description="PorZ N-terminal beta-propeller" evidence="1">
    <location>
        <begin position="47"/>
        <end position="203"/>
    </location>
</feature>
<evidence type="ECO:0000313" key="2">
    <source>
        <dbReference type="EMBL" id="MDE5419798.1"/>
    </source>
</evidence>
<evidence type="ECO:0000313" key="3">
    <source>
        <dbReference type="Proteomes" id="UP001528920"/>
    </source>
</evidence>
<proteinExistence type="predicted"/>
<dbReference type="Pfam" id="PF21544">
    <property type="entry name" value="PorZ_N_b_propeller"/>
    <property type="match status" value="1"/>
</dbReference>
<dbReference type="RefSeq" id="WP_275111130.1">
    <property type="nucleotide sequence ID" value="NZ_JAKJSC010000006.1"/>
</dbReference>
<dbReference type="EMBL" id="JAKJSC010000006">
    <property type="protein sequence ID" value="MDE5419798.1"/>
    <property type="molecule type" value="Genomic_DNA"/>
</dbReference>
<dbReference type="InterPro" id="IPR026444">
    <property type="entry name" value="Secre_tail"/>
</dbReference>
<gene>
    <name evidence="2" type="ORF">L3049_17550</name>
</gene>
<dbReference type="Pfam" id="PF07494">
    <property type="entry name" value="Reg_prop"/>
    <property type="match status" value="1"/>
</dbReference>
<evidence type="ECO:0000259" key="1">
    <source>
        <dbReference type="Pfam" id="PF21544"/>
    </source>
</evidence>
<sequence>MSVLRNLLLALFVLFSVKGYGQLRLGEWREHLPYQKANRLVKAGDRLYCLTESGFFSYSLIDNEIVAYSKTNGLSESKVSSVAWSENEQTLLVAYANGNLDLISEGRITNLPDIKNFALVSDKKINSIVIRDGLAYLGTNFGIVVIHIDREEVADTYFIGNGGEQLVVNELTLSENEIWAATDRGIFSANWNAINLADFNSWTLQNGIPDFQKECKHLTFLDGNLIVSRDFLETQSELYQYNNGVWSTFGSGFSKIHSLNSLNDQLWVVQSEETQIFNSNGIQADAIGSSSLLHMRDAYKFDGRTFVADWEQSLTEITGGNLSFIKPDGPLSGNISNVYSNGSDTWAVAGGFDDSYEALDRKAELYQFRDQEWSNYTEKNTDAFIGSSDLIAVSGNQRDQSRVYTASWGDGIFVFKDQQYLEKWNSGNSPLGTKGISGLDSDTDGNLWILDANSSSPVKVLSLEREWTSLNYSTLANRVNMRKILCLSNGDKWVLNNLGQSLFAFNENGTLANEDDDVIASFLVRDENNATISSQVYDAVEDEDGNVWLGTDNGVAVYANPGNLFRSGDFIAYQPIITIDGSTQYLLGSETVVSIAVDGANQKWLGTENSGVFLVSENADEQLAHFTNENSPLPSNYIRKISVNPSSGEVFFLTDKGMVSYKGGVTEGQESYNDLYVYPNPVRETYHGDIVVSGLMSESTVKITDISGNLVMEGKSAGGQYIWDGKNFNGSRVHTGVYLIFCSNSDGSKSKVIKLLFIH</sequence>
<dbReference type="SUPFAM" id="SSF101898">
    <property type="entry name" value="NHL repeat"/>
    <property type="match status" value="1"/>
</dbReference>
<dbReference type="Proteomes" id="UP001528920">
    <property type="component" value="Unassembled WGS sequence"/>
</dbReference>
<dbReference type="NCBIfam" id="TIGR04183">
    <property type="entry name" value="Por_Secre_tail"/>
    <property type="match status" value="1"/>
</dbReference>
<dbReference type="InterPro" id="IPR015943">
    <property type="entry name" value="WD40/YVTN_repeat-like_dom_sf"/>
</dbReference>
<dbReference type="Gene3D" id="2.130.10.10">
    <property type="entry name" value="YVTN repeat-like/Quinoprotein amine dehydrogenase"/>
    <property type="match status" value="3"/>
</dbReference>
<comment type="caution">
    <text evidence="2">The sequence shown here is derived from an EMBL/GenBank/DDBJ whole genome shotgun (WGS) entry which is preliminary data.</text>
</comment>
<organism evidence="2 3">
    <name type="scientific">Paralabilibaculum antarcticum</name>
    <dbReference type="NCBI Taxonomy" id="2912572"/>
    <lineage>
        <taxon>Bacteria</taxon>
        <taxon>Pseudomonadati</taxon>
        <taxon>Bacteroidota</taxon>
        <taxon>Bacteroidia</taxon>
        <taxon>Marinilabiliales</taxon>
        <taxon>Marinifilaceae</taxon>
        <taxon>Paralabilibaculum</taxon>
    </lineage>
</organism>
<keyword evidence="3" id="KW-1185">Reference proteome</keyword>
<name>A0ABT5VWJ9_9BACT</name>